<accession>A0A345MJN3</accession>
<reference evidence="1 2" key="1">
    <citation type="submission" date="2018-07" db="EMBL/GenBank/DDBJ databases">
        <title>Complete nucleotide sequence of Bacillus phage BSP38.</title>
        <authorList>
            <person name="Ghosh K."/>
            <person name="Kim K.-P."/>
        </authorList>
    </citation>
    <scope>NUCLEOTIDE SEQUENCE [LARGE SCALE GENOMIC DNA]</scope>
</reference>
<gene>
    <name evidence="1" type="ORF">BSP38_023</name>
</gene>
<evidence type="ECO:0000313" key="2">
    <source>
        <dbReference type="Proteomes" id="UP000260425"/>
    </source>
</evidence>
<organism evidence="1 2">
    <name type="scientific">Bacillus phage BSP38</name>
    <dbReference type="NCBI Taxonomy" id="2283013"/>
    <lineage>
        <taxon>Viruses</taxon>
        <taxon>Duplodnaviria</taxon>
        <taxon>Heunggongvirae</taxon>
        <taxon>Uroviricota</taxon>
        <taxon>Caudoviricetes</taxon>
        <taxon>Herelleviridae</taxon>
        <taxon>Bastillevirinae</taxon>
        <taxon>Jeonjuvirus</taxon>
        <taxon>Jeonjuvirus BSP38</taxon>
    </lineage>
</organism>
<name>A0A345MJN3_BPBSP</name>
<evidence type="ECO:0000313" key="1">
    <source>
        <dbReference type="EMBL" id="AXH71065.1"/>
    </source>
</evidence>
<dbReference type="Proteomes" id="UP000260425">
    <property type="component" value="Segment"/>
</dbReference>
<proteinExistence type="predicted"/>
<sequence>MKKRRLHKNKFNNLSKKDWKEANDISKSTRGVSGLTLEEVMYKHKLLSDFIGSSSAEGLSLSEVYMESKKEGTDE</sequence>
<keyword evidence="2" id="KW-1185">Reference proteome</keyword>
<organismHost>
    <name type="scientific">Bacillus subtilis</name>
    <dbReference type="NCBI Taxonomy" id="1423"/>
</organismHost>
<dbReference type="EMBL" id="MH606185">
    <property type="protein sequence ID" value="AXH71065.1"/>
    <property type="molecule type" value="Genomic_DNA"/>
</dbReference>
<protein>
    <submittedName>
        <fullName evidence="1">Uncharacterized protein</fullName>
    </submittedName>
</protein>